<keyword evidence="2 5" id="KW-0689">Ribosomal protein</keyword>
<evidence type="ECO:0000256" key="5">
    <source>
        <dbReference type="HAMAP-Rule" id="MF_01333"/>
    </source>
</evidence>
<comment type="subunit">
    <text evidence="5">Part of the 50S ribosomal subunit; part of the 5S rRNA/L5/L18/L25 subcomplex. Contacts the 5S rRNA and the P site tRNA. Forms a bridge to the 30S subunit in the 70S ribosome.</text>
</comment>
<evidence type="ECO:0000256" key="6">
    <source>
        <dbReference type="RuleBase" id="RU003930"/>
    </source>
</evidence>
<dbReference type="InterPro" id="IPR020930">
    <property type="entry name" value="Ribosomal_uL5_bac-type"/>
</dbReference>
<name>A0A1E5IHU5_ENDTX</name>
<keyword evidence="5" id="KW-0694">RNA-binding</keyword>
<dbReference type="AlphaFoldDB" id="A0A1E5IHU5"/>
<dbReference type="PROSITE" id="PS00358">
    <property type="entry name" value="RIBOSOMAL_L5"/>
    <property type="match status" value="1"/>
</dbReference>
<dbReference type="GO" id="GO:0000049">
    <property type="term" value="F:tRNA binding"/>
    <property type="evidence" value="ECO:0007669"/>
    <property type="project" value="UniProtKB-UniRule"/>
</dbReference>
<keyword evidence="3 5" id="KW-0687">Ribonucleoprotein</keyword>
<evidence type="ECO:0000313" key="9">
    <source>
        <dbReference type="EMBL" id="OEG70066.1"/>
    </source>
</evidence>
<evidence type="ECO:0000259" key="7">
    <source>
        <dbReference type="Pfam" id="PF00281"/>
    </source>
</evidence>
<organism evidence="9 10">
    <name type="scientific">Endomicrobium trichonymphae</name>
    <dbReference type="NCBI Taxonomy" id="1408204"/>
    <lineage>
        <taxon>Bacteria</taxon>
        <taxon>Pseudomonadati</taxon>
        <taxon>Elusimicrobiota</taxon>
        <taxon>Endomicrobiia</taxon>
        <taxon>Endomicrobiales</taxon>
        <taxon>Endomicrobiaceae</taxon>
        <taxon>Candidatus Endomicrobiellum</taxon>
    </lineage>
</organism>
<dbReference type="SUPFAM" id="SSF55282">
    <property type="entry name" value="RL5-like"/>
    <property type="match status" value="1"/>
</dbReference>
<dbReference type="GO" id="GO:1990904">
    <property type="term" value="C:ribonucleoprotein complex"/>
    <property type="evidence" value="ECO:0007669"/>
    <property type="project" value="UniProtKB-KW"/>
</dbReference>
<feature type="domain" description="Large ribosomal subunit protein uL5 C-terminal" evidence="8">
    <location>
        <begin position="86"/>
        <end position="179"/>
    </location>
</feature>
<evidence type="ECO:0000256" key="4">
    <source>
        <dbReference type="ARBA" id="ARBA00035245"/>
    </source>
</evidence>
<dbReference type="GO" id="GO:0006412">
    <property type="term" value="P:translation"/>
    <property type="evidence" value="ECO:0007669"/>
    <property type="project" value="UniProtKB-UniRule"/>
</dbReference>
<dbReference type="Pfam" id="PF00673">
    <property type="entry name" value="Ribosomal_L5_C"/>
    <property type="match status" value="1"/>
</dbReference>
<evidence type="ECO:0000259" key="8">
    <source>
        <dbReference type="Pfam" id="PF00673"/>
    </source>
</evidence>
<dbReference type="GO" id="GO:0003735">
    <property type="term" value="F:structural constituent of ribosome"/>
    <property type="evidence" value="ECO:0007669"/>
    <property type="project" value="InterPro"/>
</dbReference>
<comment type="similarity">
    <text evidence="1 5 6">Belongs to the universal ribosomal protein uL5 family.</text>
</comment>
<evidence type="ECO:0000256" key="1">
    <source>
        <dbReference type="ARBA" id="ARBA00008553"/>
    </source>
</evidence>
<dbReference type="Pfam" id="PF00281">
    <property type="entry name" value="Ribosomal_L5"/>
    <property type="match status" value="1"/>
</dbReference>
<dbReference type="InterPro" id="IPR022803">
    <property type="entry name" value="Ribosomal_uL5_dom_sf"/>
</dbReference>
<keyword evidence="5" id="KW-0820">tRNA-binding</keyword>
<evidence type="ECO:0000256" key="3">
    <source>
        <dbReference type="ARBA" id="ARBA00023274"/>
    </source>
</evidence>
<sequence>MNQPRLKEFYHKNVAVELKKQFNFKNVHQIPRLTKIVVNIGLGEAKENIKVLDIAAEELAAITGQKPLICRAKKSLSNFKIRQGMPIGIKVTLRSAMMYEFLDRLINIAIPRIRDFRGIESSSFDGKGNFNLGLAEQYIFPEINVEKSDKARGMNVTIVTTAEKDEHAKVLLESFGMPFKKGPINKNNK</sequence>
<keyword evidence="5" id="KW-0699">rRNA-binding</keyword>
<dbReference type="GO" id="GO:0019843">
    <property type="term" value="F:rRNA binding"/>
    <property type="evidence" value="ECO:0007669"/>
    <property type="project" value="UniProtKB-UniRule"/>
</dbReference>
<proteinExistence type="inferred from homology"/>
<evidence type="ECO:0000256" key="2">
    <source>
        <dbReference type="ARBA" id="ARBA00022980"/>
    </source>
</evidence>
<dbReference type="InterPro" id="IPR020929">
    <property type="entry name" value="Ribosomal_uL5_CS"/>
</dbReference>
<gene>
    <name evidence="5" type="primary">rplE</name>
    <name evidence="9" type="ORF">ATZ36_01595</name>
</gene>
<dbReference type="NCBIfam" id="NF000585">
    <property type="entry name" value="PRK00010.1"/>
    <property type="match status" value="1"/>
</dbReference>
<keyword evidence="10" id="KW-1185">Reference proteome</keyword>
<reference evidence="9 10" key="1">
    <citation type="submission" date="2015-11" db="EMBL/GenBank/DDBJ databases">
        <title>Evidence for parallel genomic evolution in an endosymbiosis of termite gut flagellates.</title>
        <authorList>
            <person name="Zheng H."/>
        </authorList>
    </citation>
    <scope>NUCLEOTIDE SEQUENCE [LARGE SCALE GENOMIC DNA]</scope>
    <source>
        <strain evidence="9 10">CET450</strain>
    </source>
</reference>
<evidence type="ECO:0000313" key="10">
    <source>
        <dbReference type="Proteomes" id="UP000095237"/>
    </source>
</evidence>
<dbReference type="EMBL" id="LNVX01000479">
    <property type="protein sequence ID" value="OEG70066.1"/>
    <property type="molecule type" value="Genomic_DNA"/>
</dbReference>
<feature type="domain" description="Large ribosomal subunit protein uL5 N-terminal" evidence="7">
    <location>
        <begin position="26"/>
        <end position="82"/>
    </location>
</feature>
<accession>A0A1E5IHU5</accession>
<comment type="caution">
    <text evidence="9">The sequence shown here is derived from an EMBL/GenBank/DDBJ whole genome shotgun (WGS) entry which is preliminary data.</text>
</comment>
<dbReference type="FunFam" id="3.30.1440.10:FF:000001">
    <property type="entry name" value="50S ribosomal protein L5"/>
    <property type="match status" value="1"/>
</dbReference>
<protein>
    <recommendedName>
        <fullName evidence="4 5">Large ribosomal subunit protein uL5</fullName>
    </recommendedName>
</protein>
<dbReference type="InterPro" id="IPR002132">
    <property type="entry name" value="Ribosomal_uL5"/>
</dbReference>
<dbReference type="Proteomes" id="UP000095237">
    <property type="component" value="Unassembled WGS sequence"/>
</dbReference>
<dbReference type="InterPro" id="IPR031309">
    <property type="entry name" value="Ribosomal_uL5_C"/>
</dbReference>
<dbReference type="GO" id="GO:0005840">
    <property type="term" value="C:ribosome"/>
    <property type="evidence" value="ECO:0007669"/>
    <property type="project" value="UniProtKB-KW"/>
</dbReference>
<dbReference type="HAMAP" id="MF_01333_B">
    <property type="entry name" value="Ribosomal_uL5_B"/>
    <property type="match status" value="1"/>
</dbReference>
<dbReference type="Gene3D" id="3.30.1440.10">
    <property type="match status" value="1"/>
</dbReference>
<dbReference type="PIRSF" id="PIRSF002161">
    <property type="entry name" value="Ribosomal_L5"/>
    <property type="match status" value="1"/>
</dbReference>
<dbReference type="InterPro" id="IPR031310">
    <property type="entry name" value="Ribosomal_uL5_N"/>
</dbReference>
<dbReference type="PANTHER" id="PTHR11994">
    <property type="entry name" value="60S RIBOSOMAL PROTEIN L11-RELATED"/>
    <property type="match status" value="1"/>
</dbReference>
<comment type="function">
    <text evidence="5">This is 1 of the proteins that bind and probably mediate the attachment of the 5S RNA into the large ribosomal subunit, where it forms part of the central protuberance. In the 70S ribosome it contacts protein S13 of the 30S subunit (bridge B1b), connecting the 2 subunits; this bridge is implicated in subunit movement. Contacts the P site tRNA; the 5S rRNA and some of its associated proteins might help stabilize positioning of ribosome-bound tRNAs.</text>
</comment>